<keyword evidence="1" id="KW-0472">Membrane</keyword>
<name>A0A2P2L907_RHIMU</name>
<feature type="transmembrane region" description="Helical" evidence="1">
    <location>
        <begin position="16"/>
        <end position="35"/>
    </location>
</feature>
<sequence>MAEKSCVRRLQKEYRALCKVCCSITPLLLLFHTLLHLADNAFHFNIAQGGFLTPVFADNDFFFGDPFNRILRLYQKISWA</sequence>
<dbReference type="EMBL" id="GGEC01033969">
    <property type="protein sequence ID" value="MBX14453.1"/>
    <property type="molecule type" value="Transcribed_RNA"/>
</dbReference>
<keyword evidence="1" id="KW-1133">Transmembrane helix</keyword>
<accession>A0A2P2L907</accession>
<keyword evidence="1" id="KW-0812">Transmembrane</keyword>
<evidence type="ECO:0000256" key="1">
    <source>
        <dbReference type="SAM" id="Phobius"/>
    </source>
</evidence>
<dbReference type="AlphaFoldDB" id="A0A2P2L907"/>
<organism evidence="2">
    <name type="scientific">Rhizophora mucronata</name>
    <name type="common">Asiatic mangrove</name>
    <dbReference type="NCBI Taxonomy" id="61149"/>
    <lineage>
        <taxon>Eukaryota</taxon>
        <taxon>Viridiplantae</taxon>
        <taxon>Streptophyta</taxon>
        <taxon>Embryophyta</taxon>
        <taxon>Tracheophyta</taxon>
        <taxon>Spermatophyta</taxon>
        <taxon>Magnoliopsida</taxon>
        <taxon>eudicotyledons</taxon>
        <taxon>Gunneridae</taxon>
        <taxon>Pentapetalae</taxon>
        <taxon>rosids</taxon>
        <taxon>fabids</taxon>
        <taxon>Malpighiales</taxon>
        <taxon>Rhizophoraceae</taxon>
        <taxon>Rhizophora</taxon>
    </lineage>
</organism>
<protein>
    <submittedName>
        <fullName evidence="2">Uncharacterized protein</fullName>
    </submittedName>
</protein>
<reference evidence="2" key="1">
    <citation type="submission" date="2018-02" db="EMBL/GenBank/DDBJ databases">
        <title>Rhizophora mucronata_Transcriptome.</title>
        <authorList>
            <person name="Meera S.P."/>
            <person name="Sreeshan A."/>
            <person name="Augustine A."/>
        </authorList>
    </citation>
    <scope>NUCLEOTIDE SEQUENCE</scope>
    <source>
        <tissue evidence="2">Leaf</tissue>
    </source>
</reference>
<proteinExistence type="predicted"/>
<evidence type="ECO:0000313" key="2">
    <source>
        <dbReference type="EMBL" id="MBX14453.1"/>
    </source>
</evidence>